<name>M2RQP6_CERS8</name>
<dbReference type="HOGENOM" id="CLU_359797_0_0_1"/>
<evidence type="ECO:0008006" key="3">
    <source>
        <dbReference type="Google" id="ProtNLM"/>
    </source>
</evidence>
<accession>M2RQP6</accession>
<dbReference type="CDD" id="cd09917">
    <property type="entry name" value="F-box_SF"/>
    <property type="match status" value="1"/>
</dbReference>
<gene>
    <name evidence="1" type="ORF">CERSUDRAFT_69823</name>
</gene>
<dbReference type="InterPro" id="IPR036047">
    <property type="entry name" value="F-box-like_dom_sf"/>
</dbReference>
<keyword evidence="2" id="KW-1185">Reference proteome</keyword>
<organism evidence="1 2">
    <name type="scientific">Ceriporiopsis subvermispora (strain B)</name>
    <name type="common">White-rot fungus</name>
    <name type="synonym">Gelatoporia subvermispora</name>
    <dbReference type="NCBI Taxonomy" id="914234"/>
    <lineage>
        <taxon>Eukaryota</taxon>
        <taxon>Fungi</taxon>
        <taxon>Dikarya</taxon>
        <taxon>Basidiomycota</taxon>
        <taxon>Agaricomycotina</taxon>
        <taxon>Agaricomycetes</taxon>
        <taxon>Polyporales</taxon>
        <taxon>Gelatoporiaceae</taxon>
        <taxon>Gelatoporia</taxon>
    </lineage>
</organism>
<dbReference type="EMBL" id="KB445791">
    <property type="protein sequence ID" value="EMD41216.1"/>
    <property type="molecule type" value="Genomic_DNA"/>
</dbReference>
<evidence type="ECO:0000313" key="1">
    <source>
        <dbReference type="EMBL" id="EMD41216.1"/>
    </source>
</evidence>
<reference evidence="1 2" key="1">
    <citation type="journal article" date="2012" name="Proc. Natl. Acad. Sci. U.S.A.">
        <title>Comparative genomics of Ceriporiopsis subvermispora and Phanerochaete chrysosporium provide insight into selective ligninolysis.</title>
        <authorList>
            <person name="Fernandez-Fueyo E."/>
            <person name="Ruiz-Duenas F.J."/>
            <person name="Ferreira P."/>
            <person name="Floudas D."/>
            <person name="Hibbett D.S."/>
            <person name="Canessa P."/>
            <person name="Larrondo L.F."/>
            <person name="James T.Y."/>
            <person name="Seelenfreund D."/>
            <person name="Lobos S."/>
            <person name="Polanco R."/>
            <person name="Tello M."/>
            <person name="Honda Y."/>
            <person name="Watanabe T."/>
            <person name="Watanabe T."/>
            <person name="Ryu J.S."/>
            <person name="Kubicek C.P."/>
            <person name="Schmoll M."/>
            <person name="Gaskell J."/>
            <person name="Hammel K.E."/>
            <person name="St John F.J."/>
            <person name="Vanden Wymelenberg A."/>
            <person name="Sabat G."/>
            <person name="Splinter BonDurant S."/>
            <person name="Syed K."/>
            <person name="Yadav J.S."/>
            <person name="Doddapaneni H."/>
            <person name="Subramanian V."/>
            <person name="Lavin J.L."/>
            <person name="Oguiza J.A."/>
            <person name="Perez G."/>
            <person name="Pisabarro A.G."/>
            <person name="Ramirez L."/>
            <person name="Santoyo F."/>
            <person name="Master E."/>
            <person name="Coutinho P.M."/>
            <person name="Henrissat B."/>
            <person name="Lombard V."/>
            <person name="Magnuson J.K."/>
            <person name="Kuees U."/>
            <person name="Hori C."/>
            <person name="Igarashi K."/>
            <person name="Samejima M."/>
            <person name="Held B.W."/>
            <person name="Barry K.W."/>
            <person name="LaButti K.M."/>
            <person name="Lapidus A."/>
            <person name="Lindquist E.A."/>
            <person name="Lucas S.M."/>
            <person name="Riley R."/>
            <person name="Salamov A.A."/>
            <person name="Hoffmeister D."/>
            <person name="Schwenk D."/>
            <person name="Hadar Y."/>
            <person name="Yarden O."/>
            <person name="de Vries R.P."/>
            <person name="Wiebenga A."/>
            <person name="Stenlid J."/>
            <person name="Eastwood D."/>
            <person name="Grigoriev I.V."/>
            <person name="Berka R.M."/>
            <person name="Blanchette R.A."/>
            <person name="Kersten P."/>
            <person name="Martinez A.T."/>
            <person name="Vicuna R."/>
            <person name="Cullen D."/>
        </authorList>
    </citation>
    <scope>NUCLEOTIDE SEQUENCE [LARGE SCALE GENOMIC DNA]</scope>
    <source>
        <strain evidence="1 2">B</strain>
    </source>
</reference>
<dbReference type="AlphaFoldDB" id="M2RQP6"/>
<dbReference type="SUPFAM" id="SSF81383">
    <property type="entry name" value="F-box domain"/>
    <property type="match status" value="1"/>
</dbReference>
<sequence>MPQRAGESPAIQPTRGPSIAKWPSAARDLVAHLGGYGRPSVTSMLWTILRIPQAHTRDVEDLRRKVTGDPTCGYSMDTLHLDILDVPDFAATYCSKLPRLTNIRSETKLALSTFQSITRLVLSGFWFSRALDLTRVLASFPKINEFDPENGDLFPLRVLLSVPHLFEHLTSIKFDLRARVTGIQITFACFPDSAGPYLDAWLAVCHMLQTAILSADIFPLQITSIRFTGLHEADVAHIRAQQFGLFSSAPKLRDILALSVSPWGSGHHTTLISPNYRESPEFQSSSNYQWNYRSTAEQVQTYLEITVKLSLYLCNTESLLFILVLCTYCGIVRVVQIYQLVSLIKVLMSPPEFDIPTTSLNALDLDPFMFTSPETYSTATGSSLVRSEVMDSSGVNIDDCVQTRFPSPVGGLPLELWWNIFEIVNDPRTLLNCGCACKTFCDVVQEIISGRSEHYEHGSAKTVCLGIVGQELGTRLPLRFQMRFALSRLKTVTTLKLWDILFSSFSDFARTICALPNLSTLDLYSVTLNDNGSYSLNDLYFAGALSLKMLKIGDCGFGEVDPIWNVLTAPLLSDSLERIKVLCGGDNLEHALGELSIPPGLLLSECLEQLKQVRFDLWKLSCTGSRDVATSTLLFRSPASRITAIEIGFWCQHTSPHLIEWKLLFSILDDAVAASDFGSLKTITVFLATKHAFDVDYVRAATASQSYSPKWMDMFNMCSISFSHADFNETHSSGAQISKKTDAAAEAVTEEITLSIELGPRVMSKYRATVMYARCPYP</sequence>
<proteinExistence type="predicted"/>
<evidence type="ECO:0000313" key="2">
    <source>
        <dbReference type="Proteomes" id="UP000016930"/>
    </source>
</evidence>
<dbReference type="Proteomes" id="UP000016930">
    <property type="component" value="Unassembled WGS sequence"/>
</dbReference>
<protein>
    <recommendedName>
        <fullName evidence="3">F-box domain-containing protein</fullName>
    </recommendedName>
</protein>